<dbReference type="OrthoDB" id="16547at2759"/>
<protein>
    <recommendedName>
        <fullName evidence="1">HD/PDEase domain-containing protein</fullName>
    </recommendedName>
</protein>
<dbReference type="RefSeq" id="XP_040685061.1">
    <property type="nucleotide sequence ID" value="XM_040836504.1"/>
</dbReference>
<dbReference type="PANTHER" id="PTHR33594">
    <property type="entry name" value="SUPERFAMILY HYDROLASE, PUTATIVE (AFU_ORTHOLOGUE AFUA_1G03035)-RELATED"/>
    <property type="match status" value="1"/>
</dbReference>
<evidence type="ECO:0000259" key="1">
    <source>
        <dbReference type="SMART" id="SM00471"/>
    </source>
</evidence>
<name>A0A1L9R8Y3_ASPWE</name>
<dbReference type="SUPFAM" id="SSF109604">
    <property type="entry name" value="HD-domain/PDEase-like"/>
    <property type="match status" value="1"/>
</dbReference>
<dbReference type="CDD" id="cd00077">
    <property type="entry name" value="HDc"/>
    <property type="match status" value="1"/>
</dbReference>
<keyword evidence="3" id="KW-1185">Reference proteome</keyword>
<dbReference type="AlphaFoldDB" id="A0A1L9R8Y3"/>
<dbReference type="InterPro" id="IPR006674">
    <property type="entry name" value="HD_domain"/>
</dbReference>
<evidence type="ECO:0000313" key="3">
    <source>
        <dbReference type="Proteomes" id="UP000184383"/>
    </source>
</evidence>
<dbReference type="EMBL" id="KV878216">
    <property type="protein sequence ID" value="OJJ31384.1"/>
    <property type="molecule type" value="Genomic_DNA"/>
</dbReference>
<sequence length="235" mass="26535">MSPSLCHETTFEVLENAFSQTHQDVLIKHQSLFISITESVREYMSRYDLSHDFNHVLRVLTLSRRILDCEQTQSGPYDPVVVFLSALVHDVGDHKYLKPGEDAATQMASMLVKAGASDQLITQVQTIANNVSYTSEVKDPQRLQGILRENRELAIVQDADRLDAIGATGIGRTFAFGGAKRPQYGLQSPREHISEKLETLEGLMKTKTGKCMAAERTNRLKIFKVWWDEEMCFEA</sequence>
<gene>
    <name evidence="2" type="ORF">ASPWEDRAFT_45324</name>
</gene>
<dbReference type="Gene3D" id="1.10.3210.50">
    <property type="match status" value="1"/>
</dbReference>
<accession>A0A1L9R8Y3</accession>
<dbReference type="STRING" id="1073089.A0A1L9R8Y3"/>
<dbReference type="GeneID" id="63752352"/>
<feature type="domain" description="HD/PDEase" evidence="1">
    <location>
        <begin position="48"/>
        <end position="174"/>
    </location>
</feature>
<dbReference type="SMART" id="SM00471">
    <property type="entry name" value="HDc"/>
    <property type="match status" value="1"/>
</dbReference>
<evidence type="ECO:0000313" key="2">
    <source>
        <dbReference type="EMBL" id="OJJ31384.1"/>
    </source>
</evidence>
<reference evidence="3" key="1">
    <citation type="journal article" date="2017" name="Genome Biol.">
        <title>Comparative genomics reveals high biological diversity and specific adaptations in the industrially and medically important fungal genus Aspergillus.</title>
        <authorList>
            <person name="de Vries R.P."/>
            <person name="Riley R."/>
            <person name="Wiebenga A."/>
            <person name="Aguilar-Osorio G."/>
            <person name="Amillis S."/>
            <person name="Uchima C.A."/>
            <person name="Anderluh G."/>
            <person name="Asadollahi M."/>
            <person name="Askin M."/>
            <person name="Barry K."/>
            <person name="Battaglia E."/>
            <person name="Bayram O."/>
            <person name="Benocci T."/>
            <person name="Braus-Stromeyer S.A."/>
            <person name="Caldana C."/>
            <person name="Canovas D."/>
            <person name="Cerqueira G.C."/>
            <person name="Chen F."/>
            <person name="Chen W."/>
            <person name="Choi C."/>
            <person name="Clum A."/>
            <person name="Dos Santos R.A."/>
            <person name="Damasio A.R."/>
            <person name="Diallinas G."/>
            <person name="Emri T."/>
            <person name="Fekete E."/>
            <person name="Flipphi M."/>
            <person name="Freyberg S."/>
            <person name="Gallo A."/>
            <person name="Gournas C."/>
            <person name="Habgood R."/>
            <person name="Hainaut M."/>
            <person name="Harispe M.L."/>
            <person name="Henrissat B."/>
            <person name="Hilden K.S."/>
            <person name="Hope R."/>
            <person name="Hossain A."/>
            <person name="Karabika E."/>
            <person name="Karaffa L."/>
            <person name="Karanyi Z."/>
            <person name="Krasevec N."/>
            <person name="Kuo A."/>
            <person name="Kusch H."/>
            <person name="LaButti K."/>
            <person name="Lagendijk E.L."/>
            <person name="Lapidus A."/>
            <person name="Levasseur A."/>
            <person name="Lindquist E."/>
            <person name="Lipzen A."/>
            <person name="Logrieco A.F."/>
            <person name="MacCabe A."/>
            <person name="Maekelae M.R."/>
            <person name="Malavazi I."/>
            <person name="Melin P."/>
            <person name="Meyer V."/>
            <person name="Mielnichuk N."/>
            <person name="Miskei M."/>
            <person name="Molnar A.P."/>
            <person name="Mule G."/>
            <person name="Ngan C.Y."/>
            <person name="Orejas M."/>
            <person name="Orosz E."/>
            <person name="Ouedraogo J.P."/>
            <person name="Overkamp K.M."/>
            <person name="Park H.-S."/>
            <person name="Perrone G."/>
            <person name="Piumi F."/>
            <person name="Punt P.J."/>
            <person name="Ram A.F."/>
            <person name="Ramon A."/>
            <person name="Rauscher S."/>
            <person name="Record E."/>
            <person name="Riano-Pachon D.M."/>
            <person name="Robert V."/>
            <person name="Roehrig J."/>
            <person name="Ruller R."/>
            <person name="Salamov A."/>
            <person name="Salih N.S."/>
            <person name="Samson R.A."/>
            <person name="Sandor E."/>
            <person name="Sanguinetti M."/>
            <person name="Schuetze T."/>
            <person name="Sepcic K."/>
            <person name="Shelest E."/>
            <person name="Sherlock G."/>
            <person name="Sophianopoulou V."/>
            <person name="Squina F.M."/>
            <person name="Sun H."/>
            <person name="Susca A."/>
            <person name="Todd R.B."/>
            <person name="Tsang A."/>
            <person name="Unkles S.E."/>
            <person name="van de Wiele N."/>
            <person name="van Rossen-Uffink D."/>
            <person name="Oliveira J.V."/>
            <person name="Vesth T.C."/>
            <person name="Visser J."/>
            <person name="Yu J.-H."/>
            <person name="Zhou M."/>
            <person name="Andersen M.R."/>
            <person name="Archer D.B."/>
            <person name="Baker S.E."/>
            <person name="Benoit I."/>
            <person name="Brakhage A.A."/>
            <person name="Braus G.H."/>
            <person name="Fischer R."/>
            <person name="Frisvad J.C."/>
            <person name="Goldman G.H."/>
            <person name="Houbraken J."/>
            <person name="Oakley B."/>
            <person name="Pocsi I."/>
            <person name="Scazzocchio C."/>
            <person name="Seiboth B."/>
            <person name="vanKuyk P.A."/>
            <person name="Wortman J."/>
            <person name="Dyer P.S."/>
            <person name="Grigoriev I.V."/>
        </authorList>
    </citation>
    <scope>NUCLEOTIDE SEQUENCE [LARGE SCALE GENOMIC DNA]</scope>
    <source>
        <strain evidence="3">DTO 134E9</strain>
    </source>
</reference>
<organism evidence="2 3">
    <name type="scientific">Aspergillus wentii DTO 134E9</name>
    <dbReference type="NCBI Taxonomy" id="1073089"/>
    <lineage>
        <taxon>Eukaryota</taxon>
        <taxon>Fungi</taxon>
        <taxon>Dikarya</taxon>
        <taxon>Ascomycota</taxon>
        <taxon>Pezizomycotina</taxon>
        <taxon>Eurotiomycetes</taxon>
        <taxon>Eurotiomycetidae</taxon>
        <taxon>Eurotiales</taxon>
        <taxon>Aspergillaceae</taxon>
        <taxon>Aspergillus</taxon>
        <taxon>Aspergillus subgen. Cremei</taxon>
    </lineage>
</organism>
<proteinExistence type="predicted"/>
<dbReference type="InterPro" id="IPR003607">
    <property type="entry name" value="HD/PDEase_dom"/>
</dbReference>
<dbReference type="PANTHER" id="PTHR33594:SF1">
    <property type="entry name" value="HD_PDEASE DOMAIN-CONTAINING PROTEIN"/>
    <property type="match status" value="1"/>
</dbReference>
<dbReference type="Proteomes" id="UP000184383">
    <property type="component" value="Unassembled WGS sequence"/>
</dbReference>
<dbReference type="Pfam" id="PF01966">
    <property type="entry name" value="HD"/>
    <property type="match status" value="1"/>
</dbReference>
<dbReference type="VEuPathDB" id="FungiDB:ASPWEDRAFT_45324"/>